<dbReference type="RefSeq" id="WP_133412134.1">
    <property type="nucleotide sequence ID" value="NZ_CP025066.1"/>
</dbReference>
<accession>A0A343TIL4</accession>
<feature type="region of interest" description="Disordered" evidence="1">
    <location>
        <begin position="187"/>
        <end position="210"/>
    </location>
</feature>
<dbReference type="KEGG" id="hdf:AArcSl_1305"/>
<organism evidence="2 3">
    <name type="scientific">Halalkaliarchaeum desulfuricum</name>
    <dbReference type="NCBI Taxonomy" id="2055893"/>
    <lineage>
        <taxon>Archaea</taxon>
        <taxon>Methanobacteriati</taxon>
        <taxon>Methanobacteriota</taxon>
        <taxon>Stenosarchaea group</taxon>
        <taxon>Halobacteria</taxon>
        <taxon>Halobacteriales</taxon>
        <taxon>Haloferacaceae</taxon>
        <taxon>Halalkaliarchaeum</taxon>
    </lineage>
</organism>
<dbReference type="Proteomes" id="UP000263012">
    <property type="component" value="Chromosome"/>
</dbReference>
<proteinExistence type="predicted"/>
<dbReference type="GeneID" id="37877652"/>
<evidence type="ECO:0000256" key="1">
    <source>
        <dbReference type="SAM" id="MobiDB-lite"/>
    </source>
</evidence>
<sequence length="210" mass="24040">MNLAKSFQKVETTEYLEDGQQIRYELDEEEIEHAKQWAKRRHNSYASGETRDEDWGDSLASMERGVAVELVLALIYEECEFDTYVGADGDDGSDGQLEIDGSIEKFDVKSSTANQREVPFDVELLVARHHVDERDVPPVLVSAYVAEDLSEVRIRGWIRTLDFLEEADVKDAYAGDHQNYALSVDELEPMPKPTGEFDEDEKEPKVIWYD</sequence>
<gene>
    <name evidence="2" type="ORF">AArcSl_1305</name>
</gene>
<protein>
    <submittedName>
        <fullName evidence="2">Uncharacterized protein</fullName>
    </submittedName>
</protein>
<dbReference type="AlphaFoldDB" id="A0A343TIL4"/>
<keyword evidence="3" id="KW-1185">Reference proteome</keyword>
<name>A0A343TIL4_9EURY</name>
<dbReference type="EMBL" id="CP025066">
    <property type="protein sequence ID" value="AUX08936.1"/>
    <property type="molecule type" value="Genomic_DNA"/>
</dbReference>
<evidence type="ECO:0000313" key="3">
    <source>
        <dbReference type="Proteomes" id="UP000263012"/>
    </source>
</evidence>
<evidence type="ECO:0000313" key="2">
    <source>
        <dbReference type="EMBL" id="AUX08936.1"/>
    </source>
</evidence>
<dbReference type="OrthoDB" id="376238at2157"/>
<reference evidence="3" key="1">
    <citation type="submission" date="2017-11" db="EMBL/GenBank/DDBJ databases">
        <title>Phenotypic and genomic properties of facultatively anaerobic sulfur-reducing natronoarchaea from hypersaline soda lakes.</title>
        <authorList>
            <person name="Sorokin D.Y."/>
            <person name="Kublanov I.V."/>
            <person name="Roman P."/>
            <person name="Sinninghe Damste J.S."/>
            <person name="Golyshin P.N."/>
            <person name="Rojo D."/>
            <person name="Ciordia S."/>
            <person name="Mena M.D.C."/>
            <person name="Ferrer M."/>
            <person name="Messina E."/>
            <person name="Smedile F."/>
            <person name="La Spada G."/>
            <person name="La Cono V."/>
            <person name="Yakimov M.M."/>
        </authorList>
    </citation>
    <scope>NUCLEOTIDE SEQUENCE [LARGE SCALE GENOMIC DNA]</scope>
    <source>
        <strain evidence="3">AArc-Sl</strain>
    </source>
</reference>